<evidence type="ECO:0000313" key="3">
    <source>
        <dbReference type="Proteomes" id="UP001204615"/>
    </source>
</evidence>
<dbReference type="Proteomes" id="UP001204615">
    <property type="component" value="Unassembled WGS sequence"/>
</dbReference>
<proteinExistence type="predicted"/>
<comment type="caution">
    <text evidence="2">The sequence shown here is derived from an EMBL/GenBank/DDBJ whole genome shotgun (WGS) entry which is preliminary data.</text>
</comment>
<feature type="chain" id="PRO_5047410893" evidence="1">
    <location>
        <begin position="24"/>
        <end position="329"/>
    </location>
</feature>
<evidence type="ECO:0000256" key="1">
    <source>
        <dbReference type="SAM" id="SignalP"/>
    </source>
</evidence>
<dbReference type="RefSeq" id="WP_253565418.1">
    <property type="nucleotide sequence ID" value="NZ_JAMZEK010000001.1"/>
</dbReference>
<dbReference type="InterPro" id="IPR018642">
    <property type="entry name" value="DUF2066"/>
</dbReference>
<feature type="signal peptide" evidence="1">
    <location>
        <begin position="1"/>
        <end position="23"/>
    </location>
</feature>
<name>A0ABT1F8G4_9GAMM</name>
<dbReference type="Pfam" id="PF09839">
    <property type="entry name" value="DUF2066"/>
    <property type="match status" value="1"/>
</dbReference>
<keyword evidence="1" id="KW-0732">Signal</keyword>
<protein>
    <submittedName>
        <fullName evidence="2">DUF2066 domain-containing protein</fullName>
    </submittedName>
</protein>
<accession>A0ABT1F8G4</accession>
<sequence length="329" mass="33853">MRLSRLLCILFLFGLAGLRPALAQQQAPSSPYTVVMPVTDTSEAQRDATFSSAMAQVLARVAGGQDLRGKSGYDDALKSASGLVSQYQYQRSGDGIALQITFDRGAINHLVGQLGAPAAGVKPPVLLLVQGTDGSLLGGDSLDALARSAAAQGYGVVYPDPTQPPDLSRVAAVDPAEMAQLTSRYKTGLVLVGKLHSGGVDWTLVSGGTAQSWQDQGPTEDGLFADAGAAMAARVGKQLNVIGSGTSDGKLWIDGVASAMDYAQLLNVLRGDPSVRTVTTLGAKDDGVLLEVSSSLPLSALASNLAAGGRLLQASSNHAGADASLRWLH</sequence>
<dbReference type="EMBL" id="JAMZEK010000001">
    <property type="protein sequence ID" value="MCP1373657.1"/>
    <property type="molecule type" value="Genomic_DNA"/>
</dbReference>
<reference evidence="2 3" key="1">
    <citation type="submission" date="2022-06" db="EMBL/GenBank/DDBJ databases">
        <title>Dyella sp. Sa strain:Sa Genome sequencing.</title>
        <authorList>
            <person name="Park S."/>
        </authorList>
    </citation>
    <scope>NUCLEOTIDE SEQUENCE [LARGE SCALE GENOMIC DNA]</scope>
    <source>
        <strain evidence="2 3">Sa</strain>
    </source>
</reference>
<keyword evidence="3" id="KW-1185">Reference proteome</keyword>
<evidence type="ECO:0000313" key="2">
    <source>
        <dbReference type="EMBL" id="MCP1373657.1"/>
    </source>
</evidence>
<organism evidence="2 3">
    <name type="scientific">Dyella lutea</name>
    <dbReference type="NCBI Taxonomy" id="2950441"/>
    <lineage>
        <taxon>Bacteria</taxon>
        <taxon>Pseudomonadati</taxon>
        <taxon>Pseudomonadota</taxon>
        <taxon>Gammaproteobacteria</taxon>
        <taxon>Lysobacterales</taxon>
        <taxon>Rhodanobacteraceae</taxon>
        <taxon>Dyella</taxon>
    </lineage>
</organism>
<gene>
    <name evidence="2" type="ORF">NC595_06240</name>
</gene>